<sequence>MQEHNLNRAEKLRPIVIEVAGEPQGVVVPDAEGYRFVAVKLPAFAMDGKRFPSVETAHLAISRAVSNGEAA</sequence>
<keyword evidence="2" id="KW-1185">Reference proteome</keyword>
<proteinExistence type="predicted"/>
<dbReference type="AlphaFoldDB" id="A0A7W6INS4"/>
<dbReference type="RefSeq" id="WP_183311832.1">
    <property type="nucleotide sequence ID" value="NZ_JACIEW010000006.1"/>
</dbReference>
<evidence type="ECO:0000313" key="2">
    <source>
        <dbReference type="Proteomes" id="UP000547011"/>
    </source>
</evidence>
<accession>A0A7W6INS4</accession>
<evidence type="ECO:0000313" key="1">
    <source>
        <dbReference type="EMBL" id="MBB4053042.1"/>
    </source>
</evidence>
<gene>
    <name evidence="1" type="ORF">GGR20_002698</name>
</gene>
<organism evidence="1 2">
    <name type="scientific">Devosia subaequoris</name>
    <dbReference type="NCBI Taxonomy" id="395930"/>
    <lineage>
        <taxon>Bacteria</taxon>
        <taxon>Pseudomonadati</taxon>
        <taxon>Pseudomonadota</taxon>
        <taxon>Alphaproteobacteria</taxon>
        <taxon>Hyphomicrobiales</taxon>
        <taxon>Devosiaceae</taxon>
        <taxon>Devosia</taxon>
    </lineage>
</organism>
<name>A0A7W6INS4_9HYPH</name>
<reference evidence="1 2" key="1">
    <citation type="submission" date="2020-08" db="EMBL/GenBank/DDBJ databases">
        <title>Genomic Encyclopedia of Type Strains, Phase IV (KMG-IV): sequencing the most valuable type-strain genomes for metagenomic binning, comparative biology and taxonomic classification.</title>
        <authorList>
            <person name="Goeker M."/>
        </authorList>
    </citation>
    <scope>NUCLEOTIDE SEQUENCE [LARGE SCALE GENOMIC DNA]</scope>
    <source>
        <strain evidence="1 2">DSM 23447</strain>
    </source>
</reference>
<comment type="caution">
    <text evidence="1">The sequence shown here is derived from an EMBL/GenBank/DDBJ whole genome shotgun (WGS) entry which is preliminary data.</text>
</comment>
<dbReference type="Proteomes" id="UP000547011">
    <property type="component" value="Unassembled WGS sequence"/>
</dbReference>
<protein>
    <submittedName>
        <fullName evidence="1">Uncharacterized protein</fullName>
    </submittedName>
</protein>
<dbReference type="EMBL" id="JACIEW010000006">
    <property type="protein sequence ID" value="MBB4053042.1"/>
    <property type="molecule type" value="Genomic_DNA"/>
</dbReference>